<dbReference type="Proteomes" id="UP000664702">
    <property type="component" value="Chromosome"/>
</dbReference>
<evidence type="ECO:0008006" key="9">
    <source>
        <dbReference type="Google" id="ProtNLM"/>
    </source>
</evidence>
<dbReference type="PROSITE" id="PS51257">
    <property type="entry name" value="PROKAR_LIPOPROTEIN"/>
    <property type="match status" value="1"/>
</dbReference>
<keyword evidence="2" id="KW-0732">Signal</keyword>
<organism evidence="4">
    <name type="scientific">Bradyrhizobium barranii subsp. barranii</name>
    <dbReference type="NCBI Taxonomy" id="2823807"/>
    <lineage>
        <taxon>Bacteria</taxon>
        <taxon>Pseudomonadati</taxon>
        <taxon>Pseudomonadota</taxon>
        <taxon>Alphaproteobacteria</taxon>
        <taxon>Hyphomicrobiales</taxon>
        <taxon>Nitrobacteraceae</taxon>
        <taxon>Bradyrhizobium</taxon>
        <taxon>Bradyrhizobium barranii</taxon>
    </lineage>
</organism>
<protein>
    <recommendedName>
        <fullName evidence="9">Secreted protein</fullName>
    </recommendedName>
</protein>
<evidence type="ECO:0000313" key="8">
    <source>
        <dbReference type="Proteomes" id="UP000664702"/>
    </source>
</evidence>
<dbReference type="EMBL" id="CP088280">
    <property type="protein sequence ID" value="UGX91231.1"/>
    <property type="molecule type" value="Genomic_DNA"/>
</dbReference>
<dbReference type="Proteomes" id="UP000564836">
    <property type="component" value="Chromosome"/>
</dbReference>
<dbReference type="KEGG" id="bban:J4G43_040010"/>
<name>A0A7Z0QE36_9BRAD</name>
<feature type="signal peptide" evidence="2">
    <location>
        <begin position="1"/>
        <end position="22"/>
    </location>
</feature>
<dbReference type="EMBL" id="JACBFH010000001">
    <property type="protein sequence ID" value="NYY92826.1"/>
    <property type="molecule type" value="Genomic_DNA"/>
</dbReference>
<evidence type="ECO:0000256" key="2">
    <source>
        <dbReference type="SAM" id="SignalP"/>
    </source>
</evidence>
<evidence type="ECO:0000256" key="1">
    <source>
        <dbReference type="SAM" id="MobiDB-lite"/>
    </source>
</evidence>
<dbReference type="EMBL" id="CP086136">
    <property type="protein sequence ID" value="UEM10765.1"/>
    <property type="molecule type" value="Genomic_DNA"/>
</dbReference>
<reference evidence="4" key="2">
    <citation type="submission" date="2020-06" db="EMBL/GenBank/DDBJ databases">
        <title>Whole Genome Sequence of Bradyrhizobium sp. Strain 323S2.</title>
        <authorList>
            <person name="Bromfield E.S.P."/>
        </authorList>
    </citation>
    <scope>NUCLEOTIDE SEQUENCE [LARGE SCALE GENOMIC DNA]</scope>
    <source>
        <strain evidence="4">323S2</strain>
    </source>
</reference>
<sequence>MHRSIAIAFAMTFSCVAATASAEQCEDKLQQDKSQQNSADEAQVRGDLKAGSQCATPGDKEESAKKNEDRAAKLKSEGKVEDHTTTGQPNTKE</sequence>
<feature type="region of interest" description="Disordered" evidence="1">
    <location>
        <begin position="29"/>
        <end position="93"/>
    </location>
</feature>
<proteinExistence type="predicted"/>
<reference evidence="7 8" key="4">
    <citation type="journal article" date="2022" name="Int. J. Syst. Evol. Microbiol.">
        <title>Strains of Bradyrhizobium barranii sp. nov. associated with legumes native to Canada are symbionts of soybeans and belong to different subspecies (subsp. barranii subsp. nov. and subsp. apii subsp. nov.) and symbiovars (sv. glycinearum and sv. septentrionale).</title>
        <authorList>
            <person name="Bromfield E.S.P."/>
            <person name="Cloutier S."/>
            <person name="Wasai-Hara S."/>
            <person name="Minamisawa K."/>
        </authorList>
    </citation>
    <scope>NUCLEOTIDE SEQUENCE [LARGE SCALE GENOMIC DNA]</scope>
    <source>
        <strain evidence="6 8">144S4</strain>
        <strain evidence="7">323S2</strain>
    </source>
</reference>
<dbReference type="AlphaFoldDB" id="A0A7Z0QE36"/>
<gene>
    <name evidence="6" type="ORF">G6321_00036390</name>
    <name evidence="4" type="ORF">G6321_31910</name>
    <name evidence="5" type="ORF">J4G43_040010</name>
    <name evidence="3" type="ORF">J4G43_41900</name>
</gene>
<evidence type="ECO:0000313" key="5">
    <source>
        <dbReference type="EMBL" id="UEM10765.1"/>
    </source>
</evidence>
<reference evidence="6 7" key="1">
    <citation type="journal article" date="2017" name="Syst. Appl. Microbiol.">
        <title>Soybeans inoculated with root zone soils of Canadian native legumes harbour diverse and novel Bradyrhizobium spp. that possess agricultural potential.</title>
        <authorList>
            <person name="Bromfield E.S.P."/>
            <person name="Cloutier S."/>
            <person name="Tambong J.T."/>
            <person name="Tran Thi T.V."/>
        </authorList>
    </citation>
    <scope>NUCLEOTIDE SEQUENCE [LARGE SCALE GENOMIC DNA]</scope>
    <source>
        <strain evidence="6 7">323S2</strain>
    </source>
</reference>
<evidence type="ECO:0000313" key="7">
    <source>
        <dbReference type="Proteomes" id="UP000564836"/>
    </source>
</evidence>
<evidence type="ECO:0000313" key="6">
    <source>
        <dbReference type="EMBL" id="UGX91231.1"/>
    </source>
</evidence>
<feature type="chain" id="PRO_5040028206" description="Secreted protein" evidence="2">
    <location>
        <begin position="23"/>
        <end position="93"/>
    </location>
</feature>
<dbReference type="EMBL" id="JAGEMI010000001">
    <property type="protein sequence ID" value="MBO1867212.1"/>
    <property type="molecule type" value="Genomic_DNA"/>
</dbReference>
<evidence type="ECO:0000313" key="3">
    <source>
        <dbReference type="EMBL" id="MBO1867212.1"/>
    </source>
</evidence>
<reference evidence="3" key="3">
    <citation type="submission" date="2021-03" db="EMBL/GenBank/DDBJ databases">
        <title>Whole Genome Sequence of Bradyrhizobium sp. Strain 144S4.</title>
        <authorList>
            <person name="Bromfield E.S.P."/>
            <person name="Cloutier S."/>
        </authorList>
    </citation>
    <scope>NUCLEOTIDE SEQUENCE [LARGE SCALE GENOMIC DNA]</scope>
    <source>
        <strain evidence="3">144S4</strain>
    </source>
</reference>
<dbReference type="RefSeq" id="WP_148311916.1">
    <property type="nucleotide sequence ID" value="NZ_CP086136.1"/>
</dbReference>
<accession>A0A7Z0QE36</accession>
<feature type="compositionally biased region" description="Basic and acidic residues" evidence="1">
    <location>
        <begin position="58"/>
        <end position="84"/>
    </location>
</feature>
<evidence type="ECO:0000313" key="4">
    <source>
        <dbReference type="EMBL" id="NYY92826.1"/>
    </source>
</evidence>